<dbReference type="PANTHER" id="PTHR48111">
    <property type="entry name" value="REGULATOR OF RPOS"/>
    <property type="match status" value="1"/>
</dbReference>
<keyword evidence="5" id="KW-0804">Transcription</keyword>
<dbReference type="SMART" id="SM00448">
    <property type="entry name" value="REC"/>
    <property type="match status" value="1"/>
</dbReference>
<evidence type="ECO:0000256" key="4">
    <source>
        <dbReference type="ARBA" id="ARBA00023125"/>
    </source>
</evidence>
<dbReference type="GO" id="GO:0005829">
    <property type="term" value="C:cytosol"/>
    <property type="evidence" value="ECO:0007669"/>
    <property type="project" value="TreeGrafter"/>
</dbReference>
<dbReference type="InterPro" id="IPR039420">
    <property type="entry name" value="WalR-like"/>
</dbReference>
<dbReference type="InterPro" id="IPR001789">
    <property type="entry name" value="Sig_transdc_resp-reg_receiver"/>
</dbReference>
<feature type="domain" description="Response regulatory" evidence="6">
    <location>
        <begin position="7"/>
        <end position="121"/>
    </location>
</feature>
<dbReference type="PROSITE" id="PS51755">
    <property type="entry name" value="OMPR_PHOB"/>
    <property type="match status" value="1"/>
</dbReference>
<dbReference type="InterPro" id="IPR036388">
    <property type="entry name" value="WH-like_DNA-bd_sf"/>
</dbReference>
<dbReference type="AlphaFoldDB" id="A0A3B0TBA6"/>
<accession>A0A3B0TBA6</accession>
<dbReference type="EMBL" id="UOEK01000337">
    <property type="protein sequence ID" value="VAW06114.1"/>
    <property type="molecule type" value="Genomic_DNA"/>
</dbReference>
<sequence>MTTEQSTILIAEDDPAIREAVARALRFEGFSVLTANDGAAALEQLRTNDVGLVLLDILMPHLDGLETCRLIRSRGITTPVLMLTARHEVTDRVAGLDAGADDYLVKPFALEELLARIRALLRRSAGTTTEVLRVGDLTMNSAARTVSRGDLEINLTKTEFDLLALLVTNAGIVIPRSRIYEEIWGYDFDTSSNPLEVYVGYIRRKTEEGGLPRIVQTVRGVGYVAREES</sequence>
<dbReference type="GO" id="GO:0000976">
    <property type="term" value="F:transcription cis-regulatory region binding"/>
    <property type="evidence" value="ECO:0007669"/>
    <property type="project" value="TreeGrafter"/>
</dbReference>
<dbReference type="GO" id="GO:0000156">
    <property type="term" value="F:phosphorelay response regulator activity"/>
    <property type="evidence" value="ECO:0007669"/>
    <property type="project" value="TreeGrafter"/>
</dbReference>
<reference evidence="8" key="1">
    <citation type="submission" date="2018-06" db="EMBL/GenBank/DDBJ databases">
        <authorList>
            <person name="Zhirakovskaya E."/>
        </authorList>
    </citation>
    <scope>NUCLEOTIDE SEQUENCE</scope>
</reference>
<evidence type="ECO:0000256" key="5">
    <source>
        <dbReference type="ARBA" id="ARBA00023163"/>
    </source>
</evidence>
<dbReference type="Gene3D" id="6.10.250.690">
    <property type="match status" value="1"/>
</dbReference>
<name>A0A3B0TBA6_9ZZZZ</name>
<evidence type="ECO:0000313" key="8">
    <source>
        <dbReference type="EMBL" id="VAW06114.1"/>
    </source>
</evidence>
<dbReference type="SMART" id="SM00862">
    <property type="entry name" value="Trans_reg_C"/>
    <property type="match status" value="1"/>
</dbReference>
<gene>
    <name evidence="8" type="ORF">MNBD_ACTINO02-224</name>
</gene>
<dbReference type="PROSITE" id="PS50110">
    <property type="entry name" value="RESPONSE_REGULATORY"/>
    <property type="match status" value="1"/>
</dbReference>
<evidence type="ECO:0000259" key="6">
    <source>
        <dbReference type="PROSITE" id="PS50110"/>
    </source>
</evidence>
<dbReference type="InterPro" id="IPR011006">
    <property type="entry name" value="CheY-like_superfamily"/>
</dbReference>
<keyword evidence="1" id="KW-0597">Phosphoprotein</keyword>
<dbReference type="InterPro" id="IPR001867">
    <property type="entry name" value="OmpR/PhoB-type_DNA-bd"/>
</dbReference>
<dbReference type="Gene3D" id="3.40.50.2300">
    <property type="match status" value="1"/>
</dbReference>
<dbReference type="PANTHER" id="PTHR48111:SF22">
    <property type="entry name" value="REGULATOR OF RPOS"/>
    <property type="match status" value="1"/>
</dbReference>
<keyword evidence="4" id="KW-0238">DNA-binding</keyword>
<organism evidence="8">
    <name type="scientific">hydrothermal vent metagenome</name>
    <dbReference type="NCBI Taxonomy" id="652676"/>
    <lineage>
        <taxon>unclassified sequences</taxon>
        <taxon>metagenomes</taxon>
        <taxon>ecological metagenomes</taxon>
    </lineage>
</organism>
<evidence type="ECO:0000256" key="3">
    <source>
        <dbReference type="ARBA" id="ARBA00023015"/>
    </source>
</evidence>
<dbReference type="Pfam" id="PF00486">
    <property type="entry name" value="Trans_reg_C"/>
    <property type="match status" value="1"/>
</dbReference>
<dbReference type="CDD" id="cd00383">
    <property type="entry name" value="trans_reg_C"/>
    <property type="match status" value="1"/>
</dbReference>
<dbReference type="FunFam" id="1.10.10.10:FF:000005">
    <property type="entry name" value="Two-component system response regulator"/>
    <property type="match status" value="1"/>
</dbReference>
<evidence type="ECO:0000259" key="7">
    <source>
        <dbReference type="PROSITE" id="PS51755"/>
    </source>
</evidence>
<keyword evidence="3" id="KW-0805">Transcription regulation</keyword>
<dbReference type="SUPFAM" id="SSF52172">
    <property type="entry name" value="CheY-like"/>
    <property type="match status" value="1"/>
</dbReference>
<evidence type="ECO:0000256" key="1">
    <source>
        <dbReference type="ARBA" id="ARBA00022553"/>
    </source>
</evidence>
<evidence type="ECO:0000256" key="2">
    <source>
        <dbReference type="ARBA" id="ARBA00023012"/>
    </source>
</evidence>
<proteinExistence type="predicted"/>
<dbReference type="CDD" id="cd17627">
    <property type="entry name" value="REC_OmpR_PrrA-like"/>
    <property type="match status" value="1"/>
</dbReference>
<protein>
    <submittedName>
        <fullName evidence="8">Uncharacterized protein</fullName>
    </submittedName>
</protein>
<dbReference type="GO" id="GO:0032993">
    <property type="term" value="C:protein-DNA complex"/>
    <property type="evidence" value="ECO:0007669"/>
    <property type="project" value="TreeGrafter"/>
</dbReference>
<feature type="domain" description="OmpR/PhoB-type" evidence="7">
    <location>
        <begin position="129"/>
        <end position="227"/>
    </location>
</feature>
<dbReference type="GO" id="GO:0006355">
    <property type="term" value="P:regulation of DNA-templated transcription"/>
    <property type="evidence" value="ECO:0007669"/>
    <property type="project" value="InterPro"/>
</dbReference>
<dbReference type="Pfam" id="PF00072">
    <property type="entry name" value="Response_reg"/>
    <property type="match status" value="1"/>
</dbReference>
<dbReference type="FunFam" id="3.40.50.2300:FF:000001">
    <property type="entry name" value="DNA-binding response regulator PhoB"/>
    <property type="match status" value="1"/>
</dbReference>
<dbReference type="Gene3D" id="1.10.10.10">
    <property type="entry name" value="Winged helix-like DNA-binding domain superfamily/Winged helix DNA-binding domain"/>
    <property type="match status" value="1"/>
</dbReference>
<keyword evidence="2" id="KW-0902">Two-component regulatory system</keyword>